<reference evidence="6" key="1">
    <citation type="journal article" date="2019" name="Int. J. Syst. Evol. Microbiol.">
        <title>The Global Catalogue of Microorganisms (GCM) 10K type strain sequencing project: providing services to taxonomists for standard genome sequencing and annotation.</title>
        <authorList>
            <consortium name="The Broad Institute Genomics Platform"/>
            <consortium name="The Broad Institute Genome Sequencing Center for Infectious Disease"/>
            <person name="Wu L."/>
            <person name="Ma J."/>
        </authorList>
    </citation>
    <scope>NUCLEOTIDE SEQUENCE [LARGE SCALE GENOMIC DNA]</scope>
    <source>
        <strain evidence="6">JCM 17906</strain>
    </source>
</reference>
<feature type="domain" description="AMP-binding enzyme C-terminal" evidence="4">
    <location>
        <begin position="460"/>
        <end position="537"/>
    </location>
</feature>
<dbReference type="InterPro" id="IPR045851">
    <property type="entry name" value="AMP-bd_C_sf"/>
</dbReference>
<feature type="domain" description="AMP-dependent synthetase/ligase" evidence="3">
    <location>
        <begin position="46"/>
        <end position="403"/>
    </location>
</feature>
<dbReference type="PANTHER" id="PTHR43201">
    <property type="entry name" value="ACYL-COA SYNTHETASE"/>
    <property type="match status" value="1"/>
</dbReference>
<dbReference type="SUPFAM" id="SSF56801">
    <property type="entry name" value="Acetyl-CoA synthetase-like"/>
    <property type="match status" value="1"/>
</dbReference>
<organism evidence="5 6">
    <name type="scientific">Pseudonocardia xishanensis</name>
    <dbReference type="NCBI Taxonomy" id="630995"/>
    <lineage>
        <taxon>Bacteria</taxon>
        <taxon>Bacillati</taxon>
        <taxon>Actinomycetota</taxon>
        <taxon>Actinomycetes</taxon>
        <taxon>Pseudonocardiales</taxon>
        <taxon>Pseudonocardiaceae</taxon>
        <taxon>Pseudonocardia</taxon>
    </lineage>
</organism>
<dbReference type="Pfam" id="PF00501">
    <property type="entry name" value="AMP-binding"/>
    <property type="match status" value="1"/>
</dbReference>
<evidence type="ECO:0000259" key="3">
    <source>
        <dbReference type="Pfam" id="PF00501"/>
    </source>
</evidence>
<dbReference type="Gene3D" id="3.30.300.30">
    <property type="match status" value="1"/>
</dbReference>
<protein>
    <recommendedName>
        <fullName evidence="7">Acyl-CoA synthetase (AMP-forming)/AMP-acid ligase II</fullName>
    </recommendedName>
</protein>
<dbReference type="Proteomes" id="UP001501598">
    <property type="component" value="Unassembled WGS sequence"/>
</dbReference>
<dbReference type="PANTHER" id="PTHR43201:SF5">
    <property type="entry name" value="MEDIUM-CHAIN ACYL-COA LIGASE ACSF2, MITOCHONDRIAL"/>
    <property type="match status" value="1"/>
</dbReference>
<evidence type="ECO:0000313" key="5">
    <source>
        <dbReference type="EMBL" id="GAA4548623.1"/>
    </source>
</evidence>
<keyword evidence="2" id="KW-0436">Ligase</keyword>
<proteinExistence type="inferred from homology"/>
<keyword evidence="6" id="KW-1185">Reference proteome</keyword>
<dbReference type="InterPro" id="IPR000873">
    <property type="entry name" value="AMP-dep_synth/lig_dom"/>
</dbReference>
<name>A0ABP8RUA7_9PSEU</name>
<sequence>MMPEPGRGEPTNGAGWTAVDDLTPPALRQTWRDRGFYDEFDLYGAFRATATARPDHPAVVDADRTLTYRELLAAVDRIAVLLDREGVLPGDVVAVQLPNSWVSCAVDFAIAAVGAICMPFPAHYREREVTQLLGRAAASAYIGPRSYHGSDHIAMVETLRAELPSLRTLVVADREQDAHPALLAALRESTPWAARRVDPSAGCRVFVTSGTESAPKMVLYSHEAVGRPFEVMQSEMGIDATARMYPGVPLGSGMGVQVCALLARHGATVVLTPAFKADAALDVLERHRVTHFYGVPTMVQMMLAQPSFADRDLTALRVVVSAGSSLPAHLARKLREDLGLGTISFYGCSDGVSINTGLDLPIDIAAVTVGRSDERVSTVKIVTSDGADVPRGEPGEIWGIGPFAPLRYLNSPELDARYRTADGWVRTGDLGVMREDGNVAIVGRVKDIIIRGGFNISPTEIDDLLAAHPDIAQASCIGVPDERLGEVVCAAVVLREGAEPPTVASLGEFLLAEGLSKYKLPERIVVRAELPTSPVGKILKRVLRDEVAAKLATPAPSVPTL</sequence>
<dbReference type="EMBL" id="BAABGT010000040">
    <property type="protein sequence ID" value="GAA4548623.1"/>
    <property type="molecule type" value="Genomic_DNA"/>
</dbReference>
<dbReference type="Gene3D" id="3.40.50.12780">
    <property type="entry name" value="N-terminal domain of ligase-like"/>
    <property type="match status" value="1"/>
</dbReference>
<accession>A0ABP8RUA7</accession>
<evidence type="ECO:0000256" key="2">
    <source>
        <dbReference type="ARBA" id="ARBA00022598"/>
    </source>
</evidence>
<gene>
    <name evidence="5" type="ORF">GCM10023175_35320</name>
</gene>
<evidence type="ECO:0008006" key="7">
    <source>
        <dbReference type="Google" id="ProtNLM"/>
    </source>
</evidence>
<comment type="caution">
    <text evidence="5">The sequence shown here is derived from an EMBL/GenBank/DDBJ whole genome shotgun (WGS) entry which is preliminary data.</text>
</comment>
<evidence type="ECO:0000313" key="6">
    <source>
        <dbReference type="Proteomes" id="UP001501598"/>
    </source>
</evidence>
<dbReference type="InterPro" id="IPR042099">
    <property type="entry name" value="ANL_N_sf"/>
</dbReference>
<evidence type="ECO:0000256" key="1">
    <source>
        <dbReference type="ARBA" id="ARBA00006432"/>
    </source>
</evidence>
<evidence type="ECO:0000259" key="4">
    <source>
        <dbReference type="Pfam" id="PF13193"/>
    </source>
</evidence>
<dbReference type="InterPro" id="IPR025110">
    <property type="entry name" value="AMP-bd_C"/>
</dbReference>
<comment type="similarity">
    <text evidence="1">Belongs to the ATP-dependent AMP-binding enzyme family.</text>
</comment>
<dbReference type="Pfam" id="PF13193">
    <property type="entry name" value="AMP-binding_C"/>
    <property type="match status" value="1"/>
</dbReference>